<keyword evidence="2" id="KW-0472">Membrane</keyword>
<sequence>MDDVSSEPDPRSPSAEPSPDGSAPAETAPDVARGGPDAAAGPGPTDPPPSAPSAPSAGTGPDPTRPVVVGPQAMRKPERTETRMKDILGAVLILIPIALLIVGVGRGCSFAPTGPELDPGAGPTVDAPARLTEYARVSTFGLRVPDVPWRSNSTDRGPVQGGGTAVRVGYLTEQGRYLRLVQSDASEEGLLATEGGPGSTAEGVTRAAGRDWVTYRGNNGEPVRIATLPGSPTVRLLITGSGTDDEFRALAEATVRARVLPPGGQTN</sequence>
<name>A0A4R1I8R2_PSEEN</name>
<protein>
    <submittedName>
        <fullName evidence="3">Uncharacterized protein DUF4245</fullName>
    </submittedName>
</protein>
<dbReference type="EMBL" id="SMFZ01000001">
    <property type="protein sequence ID" value="TCK26572.1"/>
    <property type="molecule type" value="Genomic_DNA"/>
</dbReference>
<feature type="transmembrane region" description="Helical" evidence="2">
    <location>
        <begin position="87"/>
        <end position="105"/>
    </location>
</feature>
<keyword evidence="2" id="KW-1133">Transmembrane helix</keyword>
<comment type="caution">
    <text evidence="3">The sequence shown here is derived from an EMBL/GenBank/DDBJ whole genome shotgun (WGS) entry which is preliminary data.</text>
</comment>
<evidence type="ECO:0000256" key="2">
    <source>
        <dbReference type="SAM" id="Phobius"/>
    </source>
</evidence>
<gene>
    <name evidence="3" type="ORF">EV378_2410</name>
</gene>
<dbReference type="InterPro" id="IPR025339">
    <property type="entry name" value="DUF4245"/>
</dbReference>
<reference evidence="3 4" key="1">
    <citation type="submission" date="2019-03" db="EMBL/GenBank/DDBJ databases">
        <title>Sequencing the genomes of 1000 actinobacteria strains.</title>
        <authorList>
            <person name="Klenk H.-P."/>
        </authorList>
    </citation>
    <scope>NUCLEOTIDE SEQUENCE [LARGE SCALE GENOMIC DNA]</scope>
    <source>
        <strain evidence="3 4">DSM 44969</strain>
    </source>
</reference>
<dbReference type="Pfam" id="PF14030">
    <property type="entry name" value="DUF4245"/>
    <property type="match status" value="1"/>
</dbReference>
<keyword evidence="2" id="KW-0812">Transmembrane</keyword>
<organism evidence="3 4">
    <name type="scientific">Pseudonocardia endophytica</name>
    <dbReference type="NCBI Taxonomy" id="401976"/>
    <lineage>
        <taxon>Bacteria</taxon>
        <taxon>Bacillati</taxon>
        <taxon>Actinomycetota</taxon>
        <taxon>Actinomycetes</taxon>
        <taxon>Pseudonocardiales</taxon>
        <taxon>Pseudonocardiaceae</taxon>
        <taxon>Pseudonocardia</taxon>
    </lineage>
</organism>
<feature type="compositionally biased region" description="Low complexity" evidence="1">
    <location>
        <begin position="34"/>
        <end position="43"/>
    </location>
</feature>
<accession>A0A4R1I8R2</accession>
<evidence type="ECO:0000313" key="3">
    <source>
        <dbReference type="EMBL" id="TCK26572.1"/>
    </source>
</evidence>
<dbReference type="OrthoDB" id="4772660at2"/>
<evidence type="ECO:0000313" key="4">
    <source>
        <dbReference type="Proteomes" id="UP000295560"/>
    </source>
</evidence>
<dbReference type="Proteomes" id="UP000295560">
    <property type="component" value="Unassembled WGS sequence"/>
</dbReference>
<keyword evidence="4" id="KW-1185">Reference proteome</keyword>
<feature type="region of interest" description="Disordered" evidence="1">
    <location>
        <begin position="1"/>
        <end position="81"/>
    </location>
</feature>
<feature type="compositionally biased region" description="Low complexity" evidence="1">
    <location>
        <begin position="53"/>
        <end position="62"/>
    </location>
</feature>
<proteinExistence type="predicted"/>
<dbReference type="AlphaFoldDB" id="A0A4R1I8R2"/>
<evidence type="ECO:0000256" key="1">
    <source>
        <dbReference type="SAM" id="MobiDB-lite"/>
    </source>
</evidence>